<sequence length="104" mass="11825">MKKIIILLLCIGLMSGCGLYGTTQYSLQLDAQQVYFKQTEELKKGSSCSFLLLGVIPWPWHKTKTPDTLIGAIKEAGIKNIVWIDSIYDYKLTYAYSCRNVYGY</sequence>
<protein>
    <recommendedName>
        <fullName evidence="3">Lipoprotein</fullName>
    </recommendedName>
</protein>
<gene>
    <name evidence="1" type="ORF">E7027_02670</name>
</gene>
<accession>A0A928HIG8</accession>
<reference evidence="1" key="1">
    <citation type="submission" date="2019-04" db="EMBL/GenBank/DDBJ databases">
        <title>Evolution of Biomass-Degrading Anaerobic Consortia Revealed by Metagenomics.</title>
        <authorList>
            <person name="Peng X."/>
        </authorList>
    </citation>
    <scope>NUCLEOTIDE SEQUENCE</scope>
    <source>
        <strain evidence="1">SIG66</strain>
    </source>
</reference>
<name>A0A928HIG8_9BACT</name>
<dbReference type="Proteomes" id="UP000725649">
    <property type="component" value="Unassembled WGS sequence"/>
</dbReference>
<evidence type="ECO:0008006" key="3">
    <source>
        <dbReference type="Google" id="ProtNLM"/>
    </source>
</evidence>
<proteinExistence type="predicted"/>
<dbReference type="EMBL" id="SUVG01000003">
    <property type="protein sequence ID" value="MBE6421030.1"/>
    <property type="molecule type" value="Genomic_DNA"/>
</dbReference>
<dbReference type="PROSITE" id="PS51257">
    <property type="entry name" value="PROKAR_LIPOPROTEIN"/>
    <property type="match status" value="1"/>
</dbReference>
<organism evidence="1 2">
    <name type="scientific">Candidatus Avelusimicrobium gallicola</name>
    <dbReference type="NCBI Taxonomy" id="2562704"/>
    <lineage>
        <taxon>Bacteria</taxon>
        <taxon>Pseudomonadati</taxon>
        <taxon>Elusimicrobiota</taxon>
        <taxon>Elusimicrobia</taxon>
        <taxon>Elusimicrobiales</taxon>
        <taxon>Elusimicrobiaceae</taxon>
        <taxon>Candidatus Avelusimicrobium</taxon>
    </lineage>
</organism>
<evidence type="ECO:0000313" key="2">
    <source>
        <dbReference type="Proteomes" id="UP000725649"/>
    </source>
</evidence>
<dbReference type="AlphaFoldDB" id="A0A928HIG8"/>
<evidence type="ECO:0000313" key="1">
    <source>
        <dbReference type="EMBL" id="MBE6421030.1"/>
    </source>
</evidence>
<comment type="caution">
    <text evidence="1">The sequence shown here is derived from an EMBL/GenBank/DDBJ whole genome shotgun (WGS) entry which is preliminary data.</text>
</comment>